<accession>A0AA48KA34</accession>
<keyword evidence="3" id="KW-1185">Reference proteome</keyword>
<dbReference type="AlphaFoldDB" id="A0AA48KA34"/>
<dbReference type="KEGG" id="msil:METEAL_33700"/>
<proteinExistence type="predicted"/>
<gene>
    <name evidence="2" type="ORF">METEAL_33700</name>
</gene>
<dbReference type="SUPFAM" id="SSF55486">
    <property type="entry name" value="Metalloproteases ('zincins'), catalytic domain"/>
    <property type="match status" value="1"/>
</dbReference>
<protein>
    <recommendedName>
        <fullName evidence="4">Peptidase M3A/M3B catalytic domain-containing protein</fullName>
    </recommendedName>
</protein>
<dbReference type="EMBL" id="AP027080">
    <property type="protein sequence ID" value="BDU74196.1"/>
    <property type="molecule type" value="Genomic_DNA"/>
</dbReference>
<feature type="signal peptide" evidence="1">
    <location>
        <begin position="1"/>
        <end position="22"/>
    </location>
</feature>
<dbReference type="Proteomes" id="UP001238179">
    <property type="component" value="Chromosome"/>
</dbReference>
<sequence length="684" mass="75362">MKIIGIAAILAASCALPTLRAAAPAVAQASLEAELTAKYGPSQAQRVKRGLAQAARLWRAEDGDQAAFEAFAREQFAGDPKALDALFGRLEMVIESLEGHMLEIGRDFRWHAELDLGPMLPVDDILAGYDPGAHFQADAFANKLAFVVLLNFPVTTLDQRLKEGASWSNRQWAEARLVDRFSSRIPAEVNLAMAEASGAAERYIAGYNIWMHHVVDAQGRRVFPAGKRLLSHWNLRDEIKSQYAQGAEGLQRQRQIQKVMERIVTQTIPAVVVDNPNVDWDPFANTVKPAAVKDSDKPAPALKVSADPEPDTRYAVLLRTFQAARKADPYCPAAPTHIARSFEEGRQLPEARAIGMLQEVCASPQVAQVARLIEKRLGRKLEPFDIWYNGFRAGAGLDEAKLDAITRKRFPTAEAYKKEMPTLLRGLGFTPEKAAYLAGNIEVDPARGSGHAMGAARRADHPHLRTRVGKDGMDYKGFNIAIHENGHNVEQTFSLNGVEHPLMAGVPATSFTEALAFVFQARDLELLGQPAPTAQDKALGVLNDFWGTFEIAGVGMVDTAVWHWMYDHPQATPAQLREATLAISRDVWNRYYAPVFGQKDCVLLGVYSHMVSSFLYLPDYPIGHMIAFQIQRQVDKTGDLGGEFERMARQGRLTPDLWMMRATGSPVGPGALLEATARALESLK</sequence>
<dbReference type="RefSeq" id="WP_316412872.1">
    <property type="nucleotide sequence ID" value="NZ_AP027080.1"/>
</dbReference>
<keyword evidence="1" id="KW-0732">Signal</keyword>
<reference evidence="3" key="1">
    <citation type="journal article" date="2023" name="Int. J. Syst. Evol. Microbiol.">
        <title>Mesoterricola silvestris gen. nov., sp. nov., Mesoterricola sediminis sp. nov., Geothrix oryzae sp. nov., Geothrix edaphica sp. nov., Geothrix rubra sp. nov., and Geothrix limicola sp. nov., six novel members of Acidobacteriota isolated from soils.</title>
        <authorList>
            <person name="Itoh H."/>
            <person name="Sugisawa Y."/>
            <person name="Mise K."/>
            <person name="Xu Z."/>
            <person name="Kuniyasu M."/>
            <person name="Ushijima N."/>
            <person name="Kawano K."/>
            <person name="Kobayashi E."/>
            <person name="Shiratori Y."/>
            <person name="Masuda Y."/>
            <person name="Senoo K."/>
        </authorList>
    </citation>
    <scope>NUCLEOTIDE SEQUENCE [LARGE SCALE GENOMIC DNA]</scope>
    <source>
        <strain evidence="3">W79</strain>
    </source>
</reference>
<feature type="chain" id="PRO_5041295566" description="Peptidase M3A/M3B catalytic domain-containing protein" evidence="1">
    <location>
        <begin position="23"/>
        <end position="684"/>
    </location>
</feature>
<name>A0AA48KA34_9BACT</name>
<organism evidence="2 3">
    <name type="scientific">Mesoterricola silvestris</name>
    <dbReference type="NCBI Taxonomy" id="2927979"/>
    <lineage>
        <taxon>Bacteria</taxon>
        <taxon>Pseudomonadati</taxon>
        <taxon>Acidobacteriota</taxon>
        <taxon>Holophagae</taxon>
        <taxon>Holophagales</taxon>
        <taxon>Holophagaceae</taxon>
        <taxon>Mesoterricola</taxon>
    </lineage>
</organism>
<evidence type="ECO:0000313" key="3">
    <source>
        <dbReference type="Proteomes" id="UP001238179"/>
    </source>
</evidence>
<evidence type="ECO:0000313" key="2">
    <source>
        <dbReference type="EMBL" id="BDU74196.1"/>
    </source>
</evidence>
<evidence type="ECO:0000256" key="1">
    <source>
        <dbReference type="SAM" id="SignalP"/>
    </source>
</evidence>
<evidence type="ECO:0008006" key="4">
    <source>
        <dbReference type="Google" id="ProtNLM"/>
    </source>
</evidence>